<keyword evidence="2" id="KW-1185">Reference proteome</keyword>
<accession>A0A409VEU7</accession>
<sequence length="210" mass="23486">MATLNLILKGVPYILHDRLGPSGPVRTLLITKKIKGKVYEGKISTFDDTDAREVIVKLSSKLEDIRELEHEHEIYSMDLLQLQGKAIPRCLGLFKGCTVPSTVELMACLILEKCIPAPENTISRHDTEFYRQFMLNLCQIHAAGVLHNGLEKSKHIVMQSFSPRIIDFSKASRHECPGSFPADIYGSVQRTGTTCPELVALEVLYGMRSC</sequence>
<evidence type="ECO:0000313" key="1">
    <source>
        <dbReference type="EMBL" id="PPQ64297.1"/>
    </source>
</evidence>
<proteinExistence type="predicted"/>
<dbReference type="OrthoDB" id="3182995at2759"/>
<name>A0A409VEU7_9AGAR</name>
<gene>
    <name evidence="1" type="ORF">CVT26_002180</name>
</gene>
<organism evidence="1 2">
    <name type="scientific">Gymnopilus dilepis</name>
    <dbReference type="NCBI Taxonomy" id="231916"/>
    <lineage>
        <taxon>Eukaryota</taxon>
        <taxon>Fungi</taxon>
        <taxon>Dikarya</taxon>
        <taxon>Basidiomycota</taxon>
        <taxon>Agaricomycotina</taxon>
        <taxon>Agaricomycetes</taxon>
        <taxon>Agaricomycetidae</taxon>
        <taxon>Agaricales</taxon>
        <taxon>Agaricineae</taxon>
        <taxon>Hymenogastraceae</taxon>
        <taxon>Gymnopilus</taxon>
    </lineage>
</organism>
<dbReference type="EMBL" id="NHYE01005668">
    <property type="protein sequence ID" value="PPQ64297.1"/>
    <property type="molecule type" value="Genomic_DNA"/>
</dbReference>
<dbReference type="AlphaFoldDB" id="A0A409VEU7"/>
<dbReference type="InterPro" id="IPR011009">
    <property type="entry name" value="Kinase-like_dom_sf"/>
</dbReference>
<evidence type="ECO:0000313" key="2">
    <source>
        <dbReference type="Proteomes" id="UP000284706"/>
    </source>
</evidence>
<dbReference type="SUPFAM" id="SSF56112">
    <property type="entry name" value="Protein kinase-like (PK-like)"/>
    <property type="match status" value="1"/>
</dbReference>
<dbReference type="STRING" id="231916.A0A409VEU7"/>
<reference evidence="1 2" key="1">
    <citation type="journal article" date="2018" name="Evol. Lett.">
        <title>Horizontal gene cluster transfer increased hallucinogenic mushroom diversity.</title>
        <authorList>
            <person name="Reynolds H.T."/>
            <person name="Vijayakumar V."/>
            <person name="Gluck-Thaler E."/>
            <person name="Korotkin H.B."/>
            <person name="Matheny P.B."/>
            <person name="Slot J.C."/>
        </authorList>
    </citation>
    <scope>NUCLEOTIDE SEQUENCE [LARGE SCALE GENOMIC DNA]</scope>
    <source>
        <strain evidence="1 2">SRW20</strain>
    </source>
</reference>
<comment type="caution">
    <text evidence="1">The sequence shown here is derived from an EMBL/GenBank/DDBJ whole genome shotgun (WGS) entry which is preliminary data.</text>
</comment>
<protein>
    <recommendedName>
        <fullName evidence="3">Protein kinase domain-containing protein</fullName>
    </recommendedName>
</protein>
<dbReference type="InParanoid" id="A0A409VEU7"/>
<evidence type="ECO:0008006" key="3">
    <source>
        <dbReference type="Google" id="ProtNLM"/>
    </source>
</evidence>
<dbReference type="Proteomes" id="UP000284706">
    <property type="component" value="Unassembled WGS sequence"/>
</dbReference>